<evidence type="ECO:0000256" key="3">
    <source>
        <dbReference type="ARBA" id="ARBA00022452"/>
    </source>
</evidence>
<evidence type="ECO:0000256" key="8">
    <source>
        <dbReference type="PROSITE-ProRule" id="PRU01360"/>
    </source>
</evidence>
<dbReference type="EMBL" id="CP043839">
    <property type="protein sequence ID" value="WOF14946.1"/>
    <property type="molecule type" value="Genomic_DNA"/>
</dbReference>
<dbReference type="Pfam" id="PF13715">
    <property type="entry name" value="CarbopepD_reg_2"/>
    <property type="match status" value="1"/>
</dbReference>
<dbReference type="InterPro" id="IPR000531">
    <property type="entry name" value="Beta-barrel_TonB"/>
</dbReference>
<dbReference type="InterPro" id="IPR023996">
    <property type="entry name" value="TonB-dep_OMP_SusC/RagA"/>
</dbReference>
<dbReference type="Proteomes" id="UP001302374">
    <property type="component" value="Chromosome"/>
</dbReference>
<name>A0ABZ0G3C6_9BACT</name>
<dbReference type="NCBIfam" id="TIGR04057">
    <property type="entry name" value="SusC_RagA_signa"/>
    <property type="match status" value="1"/>
</dbReference>
<protein>
    <submittedName>
        <fullName evidence="12">SusC/RagA family TonB-linked outer membrane protein</fullName>
    </submittedName>
</protein>
<evidence type="ECO:0000256" key="2">
    <source>
        <dbReference type="ARBA" id="ARBA00022448"/>
    </source>
</evidence>
<dbReference type="SUPFAM" id="SSF56935">
    <property type="entry name" value="Porins"/>
    <property type="match status" value="1"/>
</dbReference>
<dbReference type="Pfam" id="PF07715">
    <property type="entry name" value="Plug"/>
    <property type="match status" value="1"/>
</dbReference>
<keyword evidence="2 8" id="KW-0813">Transport</keyword>
<gene>
    <name evidence="12" type="ORF">F1644_08835</name>
</gene>
<evidence type="ECO:0000313" key="13">
    <source>
        <dbReference type="Proteomes" id="UP001302374"/>
    </source>
</evidence>
<evidence type="ECO:0000256" key="9">
    <source>
        <dbReference type="RuleBase" id="RU003357"/>
    </source>
</evidence>
<evidence type="ECO:0000313" key="12">
    <source>
        <dbReference type="EMBL" id="WOF14946.1"/>
    </source>
</evidence>
<organism evidence="12 13">
    <name type="scientific">Butyricimonas paravirosa</name>
    <dbReference type="NCBI Taxonomy" id="1472417"/>
    <lineage>
        <taxon>Bacteria</taxon>
        <taxon>Pseudomonadati</taxon>
        <taxon>Bacteroidota</taxon>
        <taxon>Bacteroidia</taxon>
        <taxon>Bacteroidales</taxon>
        <taxon>Odoribacteraceae</taxon>
        <taxon>Butyricimonas</taxon>
    </lineage>
</organism>
<comment type="subcellular location">
    <subcellularLocation>
        <location evidence="1 8">Cell outer membrane</location>
        <topology evidence="1 8">Multi-pass membrane protein</topology>
    </subcellularLocation>
</comment>
<dbReference type="InterPro" id="IPR039426">
    <property type="entry name" value="TonB-dep_rcpt-like"/>
</dbReference>
<evidence type="ECO:0000259" key="10">
    <source>
        <dbReference type="Pfam" id="PF00593"/>
    </source>
</evidence>
<accession>A0ABZ0G3C6</accession>
<reference evidence="12 13" key="1">
    <citation type="submission" date="2019-09" db="EMBL/GenBank/DDBJ databases">
        <title>Butyricimonas paravirosa DSM 105722 (=214-4 = JCM 18677 = CCUG 65563).</title>
        <authorList>
            <person name="Le Roy T."/>
            <person name="Cani P.D."/>
        </authorList>
    </citation>
    <scope>NUCLEOTIDE SEQUENCE [LARGE SCALE GENOMIC DNA]</scope>
    <source>
        <strain evidence="12 13">DSM 105722</strain>
    </source>
</reference>
<feature type="domain" description="TonB-dependent receptor plug" evidence="11">
    <location>
        <begin position="219"/>
        <end position="345"/>
    </location>
</feature>
<dbReference type="InterPro" id="IPR037066">
    <property type="entry name" value="Plug_dom_sf"/>
</dbReference>
<keyword evidence="4 8" id="KW-0812">Transmembrane</keyword>
<dbReference type="Gene3D" id="2.60.40.1120">
    <property type="entry name" value="Carboxypeptidase-like, regulatory domain"/>
    <property type="match status" value="1"/>
</dbReference>
<dbReference type="InterPro" id="IPR008969">
    <property type="entry name" value="CarboxyPept-like_regulatory"/>
</dbReference>
<keyword evidence="13" id="KW-1185">Reference proteome</keyword>
<dbReference type="InterPro" id="IPR012910">
    <property type="entry name" value="Plug_dom"/>
</dbReference>
<keyword evidence="5 9" id="KW-0798">TonB box</keyword>
<dbReference type="PROSITE" id="PS52016">
    <property type="entry name" value="TONB_DEPENDENT_REC_3"/>
    <property type="match status" value="1"/>
</dbReference>
<evidence type="ECO:0000256" key="1">
    <source>
        <dbReference type="ARBA" id="ARBA00004571"/>
    </source>
</evidence>
<dbReference type="InterPro" id="IPR023997">
    <property type="entry name" value="TonB-dep_OMP_SusC/RagA_CS"/>
</dbReference>
<dbReference type="Gene3D" id="2.40.170.20">
    <property type="entry name" value="TonB-dependent receptor, beta-barrel domain"/>
    <property type="match status" value="1"/>
</dbReference>
<keyword evidence="3 8" id="KW-1134">Transmembrane beta strand</keyword>
<comment type="similarity">
    <text evidence="8 9">Belongs to the TonB-dependent receptor family.</text>
</comment>
<dbReference type="Gene3D" id="2.170.130.10">
    <property type="entry name" value="TonB-dependent receptor, plug domain"/>
    <property type="match status" value="1"/>
</dbReference>
<dbReference type="NCBIfam" id="TIGR04056">
    <property type="entry name" value="OMP_RagA_SusC"/>
    <property type="match status" value="1"/>
</dbReference>
<keyword evidence="7 8" id="KW-0998">Cell outer membrane</keyword>
<evidence type="ECO:0000256" key="4">
    <source>
        <dbReference type="ARBA" id="ARBA00022692"/>
    </source>
</evidence>
<evidence type="ECO:0000256" key="5">
    <source>
        <dbReference type="ARBA" id="ARBA00023077"/>
    </source>
</evidence>
<dbReference type="InterPro" id="IPR036942">
    <property type="entry name" value="Beta-barrel_TonB_sf"/>
</dbReference>
<dbReference type="Pfam" id="PF00593">
    <property type="entry name" value="TonB_dep_Rec_b-barrel"/>
    <property type="match status" value="1"/>
</dbReference>
<evidence type="ECO:0000256" key="7">
    <source>
        <dbReference type="ARBA" id="ARBA00023237"/>
    </source>
</evidence>
<keyword evidence="6 8" id="KW-0472">Membrane</keyword>
<dbReference type="SUPFAM" id="SSF49464">
    <property type="entry name" value="Carboxypeptidase regulatory domain-like"/>
    <property type="match status" value="1"/>
</dbReference>
<proteinExistence type="inferred from homology"/>
<evidence type="ECO:0000259" key="11">
    <source>
        <dbReference type="Pfam" id="PF07715"/>
    </source>
</evidence>
<feature type="domain" description="TonB-dependent receptor-like beta-barrel" evidence="10">
    <location>
        <begin position="625"/>
        <end position="974"/>
    </location>
</feature>
<sequence length="1174" mass="132184">MWHGVLRTPRSKLFLMMKLTFFFLMLGLLEVHASVKAQVKTVNLDVRNMPLKEVFGELKKQTELDFFFSNEELDMNSRVTIQVEKADLMDVLARILGRSYQVEIIKGMVIIKPAIEIDSVRVKSITLRGFVRDVKKQPLPGVTIQLSGTSVGVATDVNGWFAVKLPVLKGKLEFSYVGYQKIVMEFTEKMGKDTLQVVLKEDVAALDEVVVRAYSTQNKKEVVSSIATITAEEMKELPAASFISMLQGRLPGLNIVNQSGAPGSAADVAIRGYNSLVSVLGNSANGASDNQPLYVVDGMPMQSFVSPQTGTNTLADLDPSMIESVSVLKDAAAAAIYGSRAANGVILITTKKGKAGYNKFIVNGSYSVSKMLEYPEQTGGRMERRIKSLWIENQRGSTYNSSMGSYVYPTSYEEAWENGGTSSYDGWWGNGTVSAASKKKKPLYQDSLNPFYNNQTNWYKYATRTANVKNVNLQVSGGSDKFQYMLGAGYYDETGIMLNSRYARANVLFNLSAQPVPHLRIDGRVYGAYMDRSFNSGSMISNRYEGMTVNPREMSTLLLGGGVVEEDWLKVQNGERSRADDYRAQGSLLMEYEILKGLSISVSGMLDFTQGNLNQFRPSTLDPQFNENYSKGGMLRKISLLTEELLRYNTSIREKHNIELLLGLSVSKDQEFSMQGSGRRSGSDYVYYYPVQVEGGIHNYGTATSPRYRPLTTYESNFKEKTMVSYFGRIGYNYKRRYLVEFTYRQDGSSTFGENHRWAKFPSIALGWAFSEESFIKKWTERWLSWGKVRASYGTSGQIFDDAYLAHGIVKMEGGSFNGVTLAEPGENIAPELTWEKTKQYDIGLDMDMFDNRVGLKFDYYYKYTDGLLYSVSLPGDIYYNSTQMQNALEVSNEGIEFDVQADIFRESAVKWRTKFNVSRNWNRFEKSANGRDIGNLIQGRPVNAFNVYVDDGYFQNEDEVPRYYNMQGDEKYLSNDRLITISAKTGYSNLVGTPKIMDLNGDGVINNKDRMFYGTSLPMAHGGWANEISWKNFDLNVLFNITLSRQMRNNNAWTLTQGNPVFVDLRGVSFWSKEGDNTTYGRIGTYAESLRSQIEKVNSVSLKQITLGYNLPKQFVKKIRLSEARVFVTGENIFYWSNYSGGNPEVISVYTGVDDGGQYPLPQKWTIGLTLNF</sequence>
<evidence type="ECO:0000256" key="6">
    <source>
        <dbReference type="ARBA" id="ARBA00023136"/>
    </source>
</evidence>